<dbReference type="Proteomes" id="UP000198656">
    <property type="component" value="Unassembled WGS sequence"/>
</dbReference>
<organism evidence="1 2">
    <name type="scientific">Desulfosporosinus hippei DSM 8344</name>
    <dbReference type="NCBI Taxonomy" id="1121419"/>
    <lineage>
        <taxon>Bacteria</taxon>
        <taxon>Bacillati</taxon>
        <taxon>Bacillota</taxon>
        <taxon>Clostridia</taxon>
        <taxon>Eubacteriales</taxon>
        <taxon>Desulfitobacteriaceae</taxon>
        <taxon>Desulfosporosinus</taxon>
    </lineage>
</organism>
<evidence type="ECO:0000313" key="1">
    <source>
        <dbReference type="EMBL" id="SDI23191.1"/>
    </source>
</evidence>
<name>A0A1G8IW81_9FIRM</name>
<gene>
    <name evidence="1" type="ORF">SAMN05443529_13018</name>
</gene>
<keyword evidence="2" id="KW-1185">Reference proteome</keyword>
<accession>A0A1G8IW81</accession>
<dbReference type="EMBL" id="FNCP01000030">
    <property type="protein sequence ID" value="SDI23191.1"/>
    <property type="molecule type" value="Genomic_DNA"/>
</dbReference>
<protein>
    <recommendedName>
        <fullName evidence="3">DUF4372 domain-containing protein</fullName>
    </recommendedName>
</protein>
<dbReference type="AlphaFoldDB" id="A0A1G8IW81"/>
<sequence>MQDKDTKYSTFFQAFKPILSNNIWLKITQAVPNLNKGVKKLTVKTLILLMANAQIQEYRALRDISGSVN</sequence>
<evidence type="ECO:0008006" key="3">
    <source>
        <dbReference type="Google" id="ProtNLM"/>
    </source>
</evidence>
<reference evidence="2" key="1">
    <citation type="submission" date="2016-10" db="EMBL/GenBank/DDBJ databases">
        <authorList>
            <person name="Varghese N."/>
            <person name="Submissions S."/>
        </authorList>
    </citation>
    <scope>NUCLEOTIDE SEQUENCE [LARGE SCALE GENOMIC DNA]</scope>
    <source>
        <strain evidence="2">DSM 8344</strain>
    </source>
</reference>
<proteinExistence type="predicted"/>
<dbReference type="STRING" id="1121419.SAMN05443529_13018"/>
<evidence type="ECO:0000313" key="2">
    <source>
        <dbReference type="Proteomes" id="UP000198656"/>
    </source>
</evidence>